<dbReference type="AlphaFoldDB" id="A0A0F9XHN3"/>
<keyword evidence="5" id="KW-0067">ATP-binding</keyword>
<keyword evidence="8" id="KW-0238">DNA-binding</keyword>
<evidence type="ECO:0000256" key="8">
    <source>
        <dbReference type="ARBA" id="ARBA00023125"/>
    </source>
</evidence>
<evidence type="ECO:0000256" key="4">
    <source>
        <dbReference type="ARBA" id="ARBA00022806"/>
    </source>
</evidence>
<keyword evidence="4" id="KW-0347">Helicase</keyword>
<keyword evidence="1" id="KW-0479">Metal-binding</keyword>
<evidence type="ECO:0000256" key="1">
    <source>
        <dbReference type="ARBA" id="ARBA00022723"/>
    </source>
</evidence>
<organism evidence="11">
    <name type="scientific">marine sediment metagenome</name>
    <dbReference type="NCBI Taxonomy" id="412755"/>
    <lineage>
        <taxon>unclassified sequences</taxon>
        <taxon>metagenomes</taxon>
        <taxon>ecological metagenomes</taxon>
    </lineage>
</organism>
<dbReference type="GO" id="GO:0051536">
    <property type="term" value="F:iron-sulfur cluster binding"/>
    <property type="evidence" value="ECO:0007669"/>
    <property type="project" value="UniProtKB-KW"/>
</dbReference>
<dbReference type="PROSITE" id="PS51193">
    <property type="entry name" value="HELICASE_ATP_BIND_2"/>
    <property type="match status" value="1"/>
</dbReference>
<evidence type="ECO:0000256" key="3">
    <source>
        <dbReference type="ARBA" id="ARBA00022801"/>
    </source>
</evidence>
<evidence type="ECO:0000259" key="10">
    <source>
        <dbReference type="PROSITE" id="PS51193"/>
    </source>
</evidence>
<evidence type="ECO:0000313" key="11">
    <source>
        <dbReference type="EMBL" id="KKN98621.1"/>
    </source>
</evidence>
<dbReference type="InterPro" id="IPR027417">
    <property type="entry name" value="P-loop_NTPase"/>
</dbReference>
<keyword evidence="6" id="KW-0408">Iron</keyword>
<dbReference type="PANTHER" id="PTHR11472">
    <property type="entry name" value="DNA REPAIR DEAD HELICASE RAD3/XP-D SUBFAMILY MEMBER"/>
    <property type="match status" value="1"/>
</dbReference>
<dbReference type="GO" id="GO:0003678">
    <property type="term" value="F:DNA helicase activity"/>
    <property type="evidence" value="ECO:0007669"/>
    <property type="project" value="InterPro"/>
</dbReference>
<evidence type="ECO:0000256" key="7">
    <source>
        <dbReference type="ARBA" id="ARBA00023014"/>
    </source>
</evidence>
<dbReference type="InterPro" id="IPR045028">
    <property type="entry name" value="DinG/Rad3-like"/>
</dbReference>
<dbReference type="SUPFAM" id="SSF52540">
    <property type="entry name" value="P-loop containing nucleoside triphosphate hydrolases"/>
    <property type="match status" value="1"/>
</dbReference>
<keyword evidence="2" id="KW-0547">Nucleotide-binding</keyword>
<keyword evidence="3" id="KW-0378">Hydrolase</keyword>
<dbReference type="GO" id="GO:0016818">
    <property type="term" value="F:hydrolase activity, acting on acid anhydrides, in phosphorus-containing anhydrides"/>
    <property type="evidence" value="ECO:0007669"/>
    <property type="project" value="InterPro"/>
</dbReference>
<evidence type="ECO:0000256" key="9">
    <source>
        <dbReference type="ARBA" id="ARBA00023235"/>
    </source>
</evidence>
<dbReference type="GO" id="GO:0003677">
    <property type="term" value="F:DNA binding"/>
    <property type="evidence" value="ECO:0007669"/>
    <property type="project" value="UniProtKB-KW"/>
</dbReference>
<comment type="caution">
    <text evidence="11">The sequence shown here is derived from an EMBL/GenBank/DDBJ whole genome shotgun (WGS) entry which is preliminary data.</text>
</comment>
<dbReference type="GO" id="GO:0046872">
    <property type="term" value="F:metal ion binding"/>
    <property type="evidence" value="ECO:0007669"/>
    <property type="project" value="UniProtKB-KW"/>
</dbReference>
<dbReference type="Pfam" id="PF13307">
    <property type="entry name" value="Helicase_C_2"/>
    <property type="match status" value="1"/>
</dbReference>
<dbReference type="PANTHER" id="PTHR11472:SF34">
    <property type="entry name" value="REGULATOR OF TELOMERE ELONGATION HELICASE 1"/>
    <property type="match status" value="1"/>
</dbReference>
<evidence type="ECO:0000256" key="2">
    <source>
        <dbReference type="ARBA" id="ARBA00022741"/>
    </source>
</evidence>
<sequence length="579" mass="65582">MFNEDDVIQVYRSLLSNLGYTPRFTQEDAIKRVTQALNDYDDVILESPTGSGKSVIAMVFAKYISDTLEGNSFLLTPRKELQDQYSESFSDNVFVFKGAANYPCHLGISSGIPDADCGPTAQCAKGGFGGRNYGCCIGTPLAEVDFPLGPVPLNTQDLDSEKVYCNYLYNRHLALQSEILVMNFALFLSHVNYTGIFHKRSLLVLDEAHRCEEWLVSFAGVKLNEDRLKRLVPDLDIQSLSQYIEAVADDDPLGSAFMKDWLGSELLKIRKIAEIMEKTGGRPSDIHYLLSDVIPGLSLMNSSLDHTKWVGDRVEIISKGFKNKIVSYNFSPVFVDKFAKYMLLNKAPKRLFMSATILDSRAFSKSLGIEEHAFVRIASEFPAENRPFIISNTIGSLAYPKRTDEKMAKVTKEICDIVEHHSDCKGIIHTQSYKATNIISNALKENSTTRDRVITHLSGARRLNMFKEYTEREDNPVFITPSFTEGVDLKFDLARFQIMVFVPYASISDKRVKVRIGLGGWPWYNWLTALSIMQTYGRIVRDVEDTGVTYALDERFTDFISRHNSLFPDWFTEAVEYYE</sequence>
<dbReference type="Pfam" id="PF04851">
    <property type="entry name" value="ResIII"/>
    <property type="match status" value="1"/>
</dbReference>
<dbReference type="Pfam" id="PF06733">
    <property type="entry name" value="DEAD_2"/>
    <property type="match status" value="1"/>
</dbReference>
<protein>
    <recommendedName>
        <fullName evidence="10">Helicase ATP-binding domain-containing protein</fullName>
    </recommendedName>
</protein>
<dbReference type="SMART" id="SM00487">
    <property type="entry name" value="DEXDc"/>
    <property type="match status" value="1"/>
</dbReference>
<reference evidence="11" key="1">
    <citation type="journal article" date="2015" name="Nature">
        <title>Complex archaea that bridge the gap between prokaryotes and eukaryotes.</title>
        <authorList>
            <person name="Spang A."/>
            <person name="Saw J.H."/>
            <person name="Jorgensen S.L."/>
            <person name="Zaremba-Niedzwiedzka K."/>
            <person name="Martijn J."/>
            <person name="Lind A.E."/>
            <person name="van Eijk R."/>
            <person name="Schleper C."/>
            <person name="Guy L."/>
            <person name="Ettema T.J."/>
        </authorList>
    </citation>
    <scope>NUCLEOTIDE SEQUENCE</scope>
</reference>
<dbReference type="Gene3D" id="3.40.50.300">
    <property type="entry name" value="P-loop containing nucleotide triphosphate hydrolases"/>
    <property type="match status" value="2"/>
</dbReference>
<accession>A0A0F9XHN3</accession>
<dbReference type="InterPro" id="IPR014001">
    <property type="entry name" value="Helicase_ATP-bd"/>
</dbReference>
<dbReference type="InterPro" id="IPR006555">
    <property type="entry name" value="ATP-dep_Helicase_C"/>
</dbReference>
<dbReference type="InterPro" id="IPR006935">
    <property type="entry name" value="Helicase/UvrB_N"/>
</dbReference>
<dbReference type="SMART" id="SM00491">
    <property type="entry name" value="HELICc2"/>
    <property type="match status" value="1"/>
</dbReference>
<name>A0A0F9XHN3_9ZZZZ</name>
<keyword evidence="9" id="KW-0413">Isomerase</keyword>
<gene>
    <name evidence="11" type="ORF">LCGC14_0147330</name>
</gene>
<evidence type="ECO:0000256" key="5">
    <source>
        <dbReference type="ARBA" id="ARBA00022840"/>
    </source>
</evidence>
<feature type="domain" description="Helicase ATP-binding" evidence="10">
    <location>
        <begin position="12"/>
        <end position="257"/>
    </location>
</feature>
<dbReference type="EMBL" id="LAZR01000051">
    <property type="protein sequence ID" value="KKN98621.1"/>
    <property type="molecule type" value="Genomic_DNA"/>
</dbReference>
<evidence type="ECO:0000256" key="6">
    <source>
        <dbReference type="ARBA" id="ARBA00023004"/>
    </source>
</evidence>
<proteinExistence type="predicted"/>
<keyword evidence="7" id="KW-0411">Iron-sulfur</keyword>
<dbReference type="GO" id="GO:0006139">
    <property type="term" value="P:nucleobase-containing compound metabolic process"/>
    <property type="evidence" value="ECO:0007669"/>
    <property type="project" value="InterPro"/>
</dbReference>
<dbReference type="GO" id="GO:0005524">
    <property type="term" value="F:ATP binding"/>
    <property type="evidence" value="ECO:0007669"/>
    <property type="project" value="UniProtKB-KW"/>
</dbReference>
<dbReference type="InterPro" id="IPR014013">
    <property type="entry name" value="Helic_SF1/SF2_ATP-bd_DinG/Rad3"/>
</dbReference>
<dbReference type="InterPro" id="IPR010614">
    <property type="entry name" value="RAD3-like_helicase_DEAD"/>
</dbReference>